<name>A0AAV8XAU6_9CUCU</name>
<keyword evidence="2" id="KW-1185">Reference proteome</keyword>
<evidence type="ECO:0000313" key="2">
    <source>
        <dbReference type="Proteomes" id="UP001162162"/>
    </source>
</evidence>
<gene>
    <name evidence="1" type="ORF">NQ318_003627</name>
</gene>
<evidence type="ECO:0000313" key="1">
    <source>
        <dbReference type="EMBL" id="KAJ8935546.1"/>
    </source>
</evidence>
<sequence length="63" mass="7113">MESSSQSVVENMPDESSNWVEISKCKTISAAIILSYLAQNLELVKSSTLWTCCSTNKRYSYKE</sequence>
<dbReference type="Proteomes" id="UP001162162">
    <property type="component" value="Unassembled WGS sequence"/>
</dbReference>
<dbReference type="AlphaFoldDB" id="A0AAV8XAU6"/>
<organism evidence="1 2">
    <name type="scientific">Aromia moschata</name>
    <dbReference type="NCBI Taxonomy" id="1265417"/>
    <lineage>
        <taxon>Eukaryota</taxon>
        <taxon>Metazoa</taxon>
        <taxon>Ecdysozoa</taxon>
        <taxon>Arthropoda</taxon>
        <taxon>Hexapoda</taxon>
        <taxon>Insecta</taxon>
        <taxon>Pterygota</taxon>
        <taxon>Neoptera</taxon>
        <taxon>Endopterygota</taxon>
        <taxon>Coleoptera</taxon>
        <taxon>Polyphaga</taxon>
        <taxon>Cucujiformia</taxon>
        <taxon>Chrysomeloidea</taxon>
        <taxon>Cerambycidae</taxon>
        <taxon>Cerambycinae</taxon>
        <taxon>Callichromatini</taxon>
        <taxon>Aromia</taxon>
    </lineage>
</organism>
<dbReference type="EMBL" id="JAPWTK010000867">
    <property type="protein sequence ID" value="KAJ8935546.1"/>
    <property type="molecule type" value="Genomic_DNA"/>
</dbReference>
<reference evidence="1" key="1">
    <citation type="journal article" date="2023" name="Insect Mol. Biol.">
        <title>Genome sequencing provides insights into the evolution of gene families encoding plant cell wall-degrading enzymes in longhorned beetles.</title>
        <authorList>
            <person name="Shin N.R."/>
            <person name="Okamura Y."/>
            <person name="Kirsch R."/>
            <person name="Pauchet Y."/>
        </authorList>
    </citation>
    <scope>NUCLEOTIDE SEQUENCE</scope>
    <source>
        <strain evidence="1">AMC_N1</strain>
    </source>
</reference>
<proteinExistence type="predicted"/>
<feature type="non-terminal residue" evidence="1">
    <location>
        <position position="63"/>
    </location>
</feature>
<accession>A0AAV8XAU6</accession>
<protein>
    <submittedName>
        <fullName evidence="1">Uncharacterized protein</fullName>
    </submittedName>
</protein>
<comment type="caution">
    <text evidence="1">The sequence shown here is derived from an EMBL/GenBank/DDBJ whole genome shotgun (WGS) entry which is preliminary data.</text>
</comment>